<proteinExistence type="predicted"/>
<evidence type="ECO:0000313" key="3">
    <source>
        <dbReference type="Proteomes" id="UP001499895"/>
    </source>
</evidence>
<feature type="region of interest" description="Disordered" evidence="1">
    <location>
        <begin position="74"/>
        <end position="98"/>
    </location>
</feature>
<dbReference type="EMBL" id="BAAAHB010000089">
    <property type="protein sequence ID" value="GAA0485769.1"/>
    <property type="molecule type" value="Genomic_DNA"/>
</dbReference>
<feature type="compositionally biased region" description="Basic and acidic residues" evidence="1">
    <location>
        <begin position="8"/>
        <end position="23"/>
    </location>
</feature>
<feature type="compositionally biased region" description="Basic and acidic residues" evidence="1">
    <location>
        <begin position="88"/>
        <end position="98"/>
    </location>
</feature>
<protein>
    <recommendedName>
        <fullName evidence="4">DUF2795 domain-containing protein</fullName>
    </recommendedName>
</protein>
<feature type="region of interest" description="Disordered" evidence="1">
    <location>
        <begin position="1"/>
        <end position="26"/>
    </location>
</feature>
<evidence type="ECO:0008006" key="4">
    <source>
        <dbReference type="Google" id="ProtNLM"/>
    </source>
</evidence>
<evidence type="ECO:0000313" key="2">
    <source>
        <dbReference type="EMBL" id="GAA0485769.1"/>
    </source>
</evidence>
<evidence type="ECO:0000256" key="1">
    <source>
        <dbReference type="SAM" id="MobiDB-lite"/>
    </source>
</evidence>
<dbReference type="Proteomes" id="UP001499895">
    <property type="component" value="Unassembled WGS sequence"/>
</dbReference>
<comment type="caution">
    <text evidence="2">The sequence shown here is derived from an EMBL/GenBank/DDBJ whole genome shotgun (WGS) entry which is preliminary data.</text>
</comment>
<name>A0ABN1AX90_9ACTN</name>
<sequence length="98" mass="10420">MSLSVIRRGKDDDMGSNRHDPHPAAEVLGPLYPVAKEAVDCLSLGMSVKEAVQEARTAVPGGQGFTPQQVVQGAHDLLAAGPDEELDHPDTGPRPRTR</sequence>
<keyword evidence="3" id="KW-1185">Reference proteome</keyword>
<organism evidence="2 3">
    <name type="scientific">Streptomyces stramineus</name>
    <dbReference type="NCBI Taxonomy" id="173861"/>
    <lineage>
        <taxon>Bacteria</taxon>
        <taxon>Bacillati</taxon>
        <taxon>Actinomycetota</taxon>
        <taxon>Actinomycetes</taxon>
        <taxon>Kitasatosporales</taxon>
        <taxon>Streptomycetaceae</taxon>
        <taxon>Streptomyces</taxon>
    </lineage>
</organism>
<reference evidence="2 3" key="1">
    <citation type="journal article" date="2019" name="Int. J. Syst. Evol. Microbiol.">
        <title>The Global Catalogue of Microorganisms (GCM) 10K type strain sequencing project: providing services to taxonomists for standard genome sequencing and annotation.</title>
        <authorList>
            <consortium name="The Broad Institute Genomics Platform"/>
            <consortium name="The Broad Institute Genome Sequencing Center for Infectious Disease"/>
            <person name="Wu L."/>
            <person name="Ma J."/>
        </authorList>
    </citation>
    <scope>NUCLEOTIDE SEQUENCE [LARGE SCALE GENOMIC DNA]</scope>
    <source>
        <strain evidence="2 3">JCM 10649</strain>
    </source>
</reference>
<gene>
    <name evidence="2" type="ORF">GCM10009544_54110</name>
</gene>
<accession>A0ABN1AX90</accession>